<dbReference type="Pfam" id="PF13377">
    <property type="entry name" value="Peripla_BP_3"/>
    <property type="match status" value="1"/>
</dbReference>
<dbReference type="RefSeq" id="WP_343043175.1">
    <property type="nucleotide sequence ID" value="NZ_BAABIF010000011.1"/>
</dbReference>
<dbReference type="EMBL" id="JACIJI010000007">
    <property type="protein sequence ID" value="MBB5720004.1"/>
    <property type="molecule type" value="Genomic_DNA"/>
</dbReference>
<dbReference type="CDD" id="cd01392">
    <property type="entry name" value="HTH_LacI"/>
    <property type="match status" value="1"/>
</dbReference>
<dbReference type="Gene3D" id="3.40.50.2300">
    <property type="match status" value="2"/>
</dbReference>
<evidence type="ECO:0000256" key="3">
    <source>
        <dbReference type="ARBA" id="ARBA00023125"/>
    </source>
</evidence>
<dbReference type="GO" id="GO:0000976">
    <property type="term" value="F:transcription cis-regulatory region binding"/>
    <property type="evidence" value="ECO:0007669"/>
    <property type="project" value="TreeGrafter"/>
</dbReference>
<gene>
    <name evidence="6" type="ORF">FHR23_002963</name>
</gene>
<dbReference type="Proteomes" id="UP000554342">
    <property type="component" value="Unassembled WGS sequence"/>
</dbReference>
<dbReference type="Pfam" id="PF00356">
    <property type="entry name" value="LacI"/>
    <property type="match status" value="1"/>
</dbReference>
<feature type="domain" description="HTH lacI-type" evidence="5">
    <location>
        <begin position="6"/>
        <end position="60"/>
    </location>
</feature>
<comment type="caution">
    <text evidence="6">The sequence shown here is derived from an EMBL/GenBank/DDBJ whole genome shotgun (WGS) entry which is preliminary data.</text>
</comment>
<evidence type="ECO:0000256" key="1">
    <source>
        <dbReference type="ARBA" id="ARBA00022491"/>
    </source>
</evidence>
<keyword evidence="3" id="KW-0238">DNA-binding</keyword>
<dbReference type="InterPro" id="IPR028082">
    <property type="entry name" value="Peripla_BP_I"/>
</dbReference>
<keyword evidence="4" id="KW-0804">Transcription</keyword>
<dbReference type="PANTHER" id="PTHR30146:SF151">
    <property type="entry name" value="HTH-TYPE TRANSCRIPTIONAL REPRESSOR CYTR"/>
    <property type="match status" value="1"/>
</dbReference>
<sequence>MAKTSATIRDVARAAELSVASVSRVLNGKDNVHPDTRERVLEAVRALGYTPNAAARSLSTARTHALGVVLPDLHGEFFSELMRGIDRAASAHGYFPLLSSMHADGVLAGQAMAAMRGRVDGLLVMAPQLDAADLAAALPTGLPTVLVNCQGEDRHHAFRVDNRAGVRLMVEHLLACGRRNIVHIAGIEDNLDASERRDAFSEVMAELAPDQPARILQGDFQEATAGRLVQELLADDVPFDAIFAANDMMALGALQALREAGIDVPGRVAVAGFDDVPLARFLSLSTMRVDIDGLGARATERLIEEMEGRADAPAFERLTPGLMARGTTQASN</sequence>
<dbReference type="Gene3D" id="1.10.260.40">
    <property type="entry name" value="lambda repressor-like DNA-binding domains"/>
    <property type="match status" value="1"/>
</dbReference>
<dbReference type="InterPro" id="IPR000843">
    <property type="entry name" value="HTH_LacI"/>
</dbReference>
<evidence type="ECO:0000313" key="6">
    <source>
        <dbReference type="EMBL" id="MBB5720004.1"/>
    </source>
</evidence>
<proteinExistence type="predicted"/>
<dbReference type="InterPro" id="IPR010982">
    <property type="entry name" value="Lambda_DNA-bd_dom_sf"/>
</dbReference>
<evidence type="ECO:0000256" key="2">
    <source>
        <dbReference type="ARBA" id="ARBA00023015"/>
    </source>
</evidence>
<dbReference type="SUPFAM" id="SSF47413">
    <property type="entry name" value="lambda repressor-like DNA-binding domains"/>
    <property type="match status" value="1"/>
</dbReference>
<dbReference type="SMART" id="SM00354">
    <property type="entry name" value="HTH_LACI"/>
    <property type="match status" value="1"/>
</dbReference>
<protein>
    <submittedName>
        <fullName evidence="6">LacI family transcriptional regulator</fullName>
    </submittedName>
</protein>
<evidence type="ECO:0000313" key="7">
    <source>
        <dbReference type="Proteomes" id="UP000554342"/>
    </source>
</evidence>
<dbReference type="PROSITE" id="PS50932">
    <property type="entry name" value="HTH_LACI_2"/>
    <property type="match status" value="1"/>
</dbReference>
<name>A0A840Z2M6_9SPHN</name>
<keyword evidence="2" id="KW-0805">Transcription regulation</keyword>
<dbReference type="InterPro" id="IPR046335">
    <property type="entry name" value="LacI/GalR-like_sensor"/>
</dbReference>
<evidence type="ECO:0000259" key="5">
    <source>
        <dbReference type="PROSITE" id="PS50932"/>
    </source>
</evidence>
<evidence type="ECO:0000256" key="4">
    <source>
        <dbReference type="ARBA" id="ARBA00023163"/>
    </source>
</evidence>
<dbReference type="CDD" id="cd06267">
    <property type="entry name" value="PBP1_LacI_sugar_binding-like"/>
    <property type="match status" value="1"/>
</dbReference>
<keyword evidence="1" id="KW-0678">Repressor</keyword>
<dbReference type="GO" id="GO:0003700">
    <property type="term" value="F:DNA-binding transcription factor activity"/>
    <property type="evidence" value="ECO:0007669"/>
    <property type="project" value="TreeGrafter"/>
</dbReference>
<dbReference type="AlphaFoldDB" id="A0A840Z2M6"/>
<keyword evidence="7" id="KW-1185">Reference proteome</keyword>
<reference evidence="6 7" key="1">
    <citation type="submission" date="2020-08" db="EMBL/GenBank/DDBJ databases">
        <title>Genomic Encyclopedia of Type Strains, Phase IV (KMG-IV): sequencing the most valuable type-strain genomes for metagenomic binning, comparative biology and taxonomic classification.</title>
        <authorList>
            <person name="Goeker M."/>
        </authorList>
    </citation>
    <scope>NUCLEOTIDE SEQUENCE [LARGE SCALE GENOMIC DNA]</scope>
    <source>
        <strain evidence="6 7">DSM 27203</strain>
    </source>
</reference>
<accession>A0A840Z2M6</accession>
<dbReference type="PANTHER" id="PTHR30146">
    <property type="entry name" value="LACI-RELATED TRANSCRIPTIONAL REPRESSOR"/>
    <property type="match status" value="1"/>
</dbReference>
<organism evidence="6 7">
    <name type="scientific">Stakelama sediminis</name>
    <dbReference type="NCBI Taxonomy" id="463200"/>
    <lineage>
        <taxon>Bacteria</taxon>
        <taxon>Pseudomonadati</taxon>
        <taxon>Pseudomonadota</taxon>
        <taxon>Alphaproteobacteria</taxon>
        <taxon>Sphingomonadales</taxon>
        <taxon>Sphingomonadaceae</taxon>
        <taxon>Stakelama</taxon>
    </lineage>
</organism>
<dbReference type="SUPFAM" id="SSF53822">
    <property type="entry name" value="Periplasmic binding protein-like I"/>
    <property type="match status" value="1"/>
</dbReference>